<dbReference type="PANTHER" id="PTHR43563:SF1">
    <property type="entry name" value="AMINE OXIDASE [FLAVIN-CONTAINING] B"/>
    <property type="match status" value="1"/>
</dbReference>
<gene>
    <name evidence="3" type="ORF">GTQ55_14385</name>
</gene>
<dbReference type="SUPFAM" id="SSF51905">
    <property type="entry name" value="FAD/NAD(P)-binding domain"/>
    <property type="match status" value="1"/>
</dbReference>
<feature type="domain" description="Amine oxidase" evidence="2">
    <location>
        <begin position="114"/>
        <end position="352"/>
    </location>
</feature>
<keyword evidence="4" id="KW-1185">Reference proteome</keyword>
<sequence>MVMHSLRIAIVGAGLSGLYAAYRLEQMGISDYVLIEARDVVGGRIASGNHGQDRFDLGPTWFWPDIQPQLDALIHELALERFAQFEDGDTLIERTPGVPPTRIQGYVNVPASMRLSGGMGQLIEALHQRIDPARVVTGQAVRQLKATDQSVELLCENSSGSSTRWQAGQVLMAVPPRLTMEHIAFSPALPQAQAEQWRATATWMAPHAKYIATYTTPFWREHGLSGEARSAIGPLSEIHDASTPGDSAALFGFFGIPAEVRKSVPPAVLRSHCRAQLTRLFGPQAATPSAEFIKDWAWDIYTASSADRNEAGQHSQPPVPTIPSGPWCNKIVGIGSEWSPQFPGYVAGAIDAVNRAMQGLSNTSGNELK</sequence>
<dbReference type="Pfam" id="PF01593">
    <property type="entry name" value="Amino_oxidase"/>
    <property type="match status" value="1"/>
</dbReference>
<proteinExistence type="inferred from homology"/>
<dbReference type="InterPro" id="IPR036188">
    <property type="entry name" value="FAD/NAD-bd_sf"/>
</dbReference>
<accession>A0ABX6J1E9</accession>
<evidence type="ECO:0000259" key="2">
    <source>
        <dbReference type="Pfam" id="PF01593"/>
    </source>
</evidence>
<dbReference type="EMBL" id="CP047491">
    <property type="protein sequence ID" value="QHQ40895.1"/>
    <property type="molecule type" value="Genomic_DNA"/>
</dbReference>
<dbReference type="SUPFAM" id="SSF54373">
    <property type="entry name" value="FAD-linked reductases, C-terminal domain"/>
    <property type="match status" value="1"/>
</dbReference>
<evidence type="ECO:0000313" key="3">
    <source>
        <dbReference type="EMBL" id="QHQ40895.1"/>
    </source>
</evidence>
<reference evidence="3 4" key="1">
    <citation type="submission" date="2020-01" db="EMBL/GenBank/DDBJ databases">
        <title>The possibility of degradation of plastic by Microbulbifer hydrolyticus IRE-31.</title>
        <authorList>
            <person name="Liu L."/>
        </authorList>
    </citation>
    <scope>NUCLEOTIDE SEQUENCE [LARGE SCALE GENOMIC DNA]</scope>
    <source>
        <strain evidence="3 4">IRE-31</strain>
    </source>
</reference>
<protein>
    <submittedName>
        <fullName evidence="3">NAD(P)-binding protein</fullName>
    </submittedName>
</protein>
<dbReference type="Gene3D" id="3.50.50.60">
    <property type="entry name" value="FAD/NAD(P)-binding domain"/>
    <property type="match status" value="2"/>
</dbReference>
<dbReference type="PANTHER" id="PTHR43563">
    <property type="entry name" value="AMINE OXIDASE"/>
    <property type="match status" value="1"/>
</dbReference>
<comment type="similarity">
    <text evidence="1">Belongs to the flavin monoamine oxidase family.</text>
</comment>
<dbReference type="InterPro" id="IPR050703">
    <property type="entry name" value="Flavin_MAO"/>
</dbReference>
<dbReference type="Proteomes" id="UP000464675">
    <property type="component" value="Chromosome"/>
</dbReference>
<dbReference type="Gene3D" id="3.90.660.10">
    <property type="match status" value="1"/>
</dbReference>
<evidence type="ECO:0000256" key="1">
    <source>
        <dbReference type="ARBA" id="ARBA00005995"/>
    </source>
</evidence>
<name>A0ABX6J1E9_9GAMM</name>
<dbReference type="Pfam" id="PF13450">
    <property type="entry name" value="NAD_binding_8"/>
    <property type="match status" value="1"/>
</dbReference>
<dbReference type="InterPro" id="IPR002937">
    <property type="entry name" value="Amino_oxidase"/>
</dbReference>
<organism evidence="3 4">
    <name type="scientific">Microbulbifer hydrolyticus</name>
    <dbReference type="NCBI Taxonomy" id="48074"/>
    <lineage>
        <taxon>Bacteria</taxon>
        <taxon>Pseudomonadati</taxon>
        <taxon>Pseudomonadota</taxon>
        <taxon>Gammaproteobacteria</taxon>
        <taxon>Cellvibrionales</taxon>
        <taxon>Microbulbiferaceae</taxon>
        <taxon>Microbulbifer</taxon>
    </lineage>
</organism>
<evidence type="ECO:0000313" key="4">
    <source>
        <dbReference type="Proteomes" id="UP000464675"/>
    </source>
</evidence>